<dbReference type="GO" id="GO:0003700">
    <property type="term" value="F:DNA-binding transcription factor activity"/>
    <property type="evidence" value="ECO:0007669"/>
    <property type="project" value="InterPro"/>
</dbReference>
<dbReference type="Pfam" id="PF01022">
    <property type="entry name" value="HTH_5"/>
    <property type="match status" value="1"/>
</dbReference>
<feature type="domain" description="HTH arsR-type" evidence="4">
    <location>
        <begin position="3"/>
        <end position="98"/>
    </location>
</feature>
<dbReference type="InterPro" id="IPR051011">
    <property type="entry name" value="Metal_resp_trans_reg"/>
</dbReference>
<evidence type="ECO:0000256" key="2">
    <source>
        <dbReference type="ARBA" id="ARBA00023125"/>
    </source>
</evidence>
<dbReference type="InterPro" id="IPR001845">
    <property type="entry name" value="HTH_ArsR_DNA-bd_dom"/>
</dbReference>
<organism evidence="5">
    <name type="scientific">bioreactor metagenome</name>
    <dbReference type="NCBI Taxonomy" id="1076179"/>
    <lineage>
        <taxon>unclassified sequences</taxon>
        <taxon>metagenomes</taxon>
        <taxon>ecological metagenomes</taxon>
    </lineage>
</organism>
<evidence type="ECO:0000256" key="1">
    <source>
        <dbReference type="ARBA" id="ARBA00023015"/>
    </source>
</evidence>
<keyword evidence="3" id="KW-0804">Transcription</keyword>
<protein>
    <submittedName>
        <fullName evidence="5">HTH-type transcriptional repressor SmtB</fullName>
    </submittedName>
</protein>
<dbReference type="Gene3D" id="1.10.10.10">
    <property type="entry name" value="Winged helix-like DNA-binding domain superfamily/Winged helix DNA-binding domain"/>
    <property type="match status" value="1"/>
</dbReference>
<dbReference type="PRINTS" id="PR00778">
    <property type="entry name" value="HTHARSR"/>
</dbReference>
<comment type="caution">
    <text evidence="5">The sequence shown here is derived from an EMBL/GenBank/DDBJ whole genome shotgun (WGS) entry which is preliminary data.</text>
</comment>
<reference evidence="5" key="1">
    <citation type="submission" date="2019-08" db="EMBL/GenBank/DDBJ databases">
        <authorList>
            <person name="Kucharzyk K."/>
            <person name="Murdoch R.W."/>
            <person name="Higgins S."/>
            <person name="Loffler F."/>
        </authorList>
    </citation>
    <scope>NUCLEOTIDE SEQUENCE</scope>
</reference>
<dbReference type="PANTHER" id="PTHR43132:SF2">
    <property type="entry name" value="ARSENICAL RESISTANCE OPERON REPRESSOR ARSR-RELATED"/>
    <property type="match status" value="1"/>
</dbReference>
<dbReference type="CDD" id="cd00090">
    <property type="entry name" value="HTH_ARSR"/>
    <property type="match status" value="1"/>
</dbReference>
<evidence type="ECO:0000313" key="5">
    <source>
        <dbReference type="EMBL" id="MPN14447.1"/>
    </source>
</evidence>
<proteinExistence type="predicted"/>
<dbReference type="PROSITE" id="PS50987">
    <property type="entry name" value="HTH_ARSR_2"/>
    <property type="match status" value="1"/>
</dbReference>
<sequence>MEEQSKIYEQKTELLKALSHPLRLQIVRNLLVGGCRNVRCIEGCTGQSQSTISQHLTRLKAAGVVTCERAGNEMYYKVANRQVAAVVAALFGEREEDYNCTTSL</sequence>
<accession>A0A645FJ81</accession>
<keyword evidence="2" id="KW-0238">DNA-binding</keyword>
<dbReference type="GO" id="GO:0003677">
    <property type="term" value="F:DNA binding"/>
    <property type="evidence" value="ECO:0007669"/>
    <property type="project" value="UniProtKB-KW"/>
</dbReference>
<dbReference type="SUPFAM" id="SSF46785">
    <property type="entry name" value="Winged helix' DNA-binding domain"/>
    <property type="match status" value="1"/>
</dbReference>
<dbReference type="AlphaFoldDB" id="A0A645FJ81"/>
<dbReference type="InterPro" id="IPR036388">
    <property type="entry name" value="WH-like_DNA-bd_sf"/>
</dbReference>
<dbReference type="SMART" id="SM00418">
    <property type="entry name" value="HTH_ARSR"/>
    <property type="match status" value="1"/>
</dbReference>
<evidence type="ECO:0000256" key="3">
    <source>
        <dbReference type="ARBA" id="ARBA00023163"/>
    </source>
</evidence>
<dbReference type="EMBL" id="VSSQ01061076">
    <property type="protein sequence ID" value="MPN14447.1"/>
    <property type="molecule type" value="Genomic_DNA"/>
</dbReference>
<name>A0A645FJ81_9ZZZZ</name>
<gene>
    <name evidence="5" type="primary">smtB_12</name>
    <name evidence="5" type="ORF">SDC9_161774</name>
</gene>
<dbReference type="InterPro" id="IPR011991">
    <property type="entry name" value="ArsR-like_HTH"/>
</dbReference>
<dbReference type="InterPro" id="IPR036390">
    <property type="entry name" value="WH_DNA-bd_sf"/>
</dbReference>
<evidence type="ECO:0000259" key="4">
    <source>
        <dbReference type="PROSITE" id="PS50987"/>
    </source>
</evidence>
<dbReference type="NCBIfam" id="NF033788">
    <property type="entry name" value="HTH_metalloreg"/>
    <property type="match status" value="1"/>
</dbReference>
<dbReference type="PANTHER" id="PTHR43132">
    <property type="entry name" value="ARSENICAL RESISTANCE OPERON REPRESSOR ARSR-RELATED"/>
    <property type="match status" value="1"/>
</dbReference>
<keyword evidence="1" id="KW-0805">Transcription regulation</keyword>